<dbReference type="SUPFAM" id="SSF53756">
    <property type="entry name" value="UDP-Glycosyltransferase/glycogen phosphorylase"/>
    <property type="match status" value="1"/>
</dbReference>
<organism evidence="2 3">
    <name type="scientific">Microcystis aeruginosa Ma_SC_T_19800800_S464</name>
    <dbReference type="NCBI Taxonomy" id="2486257"/>
    <lineage>
        <taxon>Bacteria</taxon>
        <taxon>Bacillati</taxon>
        <taxon>Cyanobacteriota</taxon>
        <taxon>Cyanophyceae</taxon>
        <taxon>Oscillatoriophycideae</taxon>
        <taxon>Chroococcales</taxon>
        <taxon>Microcystaceae</taxon>
        <taxon>Microcystis</taxon>
    </lineage>
</organism>
<dbReference type="CDD" id="cd02440">
    <property type="entry name" value="AdoMet_MTases"/>
    <property type="match status" value="1"/>
</dbReference>
<protein>
    <submittedName>
        <fullName evidence="2">Class I SAM-dependent methyltransferase</fullName>
    </submittedName>
</protein>
<evidence type="ECO:0000313" key="3">
    <source>
        <dbReference type="Proteomes" id="UP000319313"/>
    </source>
</evidence>
<reference evidence="2 3" key="1">
    <citation type="submission" date="2019-01" db="EMBL/GenBank/DDBJ databases">
        <title>Coherence of Microcystis species and biogeography revealed through population genomics.</title>
        <authorList>
            <person name="Perez-Carrascal O.M."/>
            <person name="Terrat Y."/>
            <person name="Giani A."/>
            <person name="Fortin N."/>
            <person name="Tromas N."/>
            <person name="Shapiro B.J."/>
        </authorList>
    </citation>
    <scope>NUCLEOTIDE SEQUENCE [LARGE SCALE GENOMIC DNA]</scope>
    <source>
        <strain evidence="2">Ma_SC_T_19800800_S464</strain>
    </source>
</reference>
<dbReference type="EMBL" id="SFBL01000022">
    <property type="protein sequence ID" value="TRU29279.1"/>
    <property type="molecule type" value="Genomic_DNA"/>
</dbReference>
<dbReference type="AlphaFoldDB" id="A0A552E464"/>
<accession>A0A552E464</accession>
<evidence type="ECO:0000259" key="1">
    <source>
        <dbReference type="Pfam" id="PF08241"/>
    </source>
</evidence>
<sequence length="552" mass="63133">MDIFKYPLVWPSLSEELAPFMKYFQGIVLNAGSGSRSVQLGQKDLNIDIVPENDPDIVADLHRIPLLDESVDALVSIAVLEHTRYAWIVVGEFYRVLRSGGYGVIAVPFLQPRHACPYDFVRFTGNGLVELMEYAGFEIVETRSAHHFGQTLAWLLWEYLQVNVPQKITWPFWYSLLRQLSLGRILGKNSPNTNNTEYVIVRKPGVEKPAPAHYFEASARLDSSEWFFPLLACPRSGQPLHRAGDVFISANNRFTYGYQDGRLHILPCEGEFRVRVNDSDTFTLYDKAPLLSIPNPRPLEISSFPKTGASDSVIGENHTVFFQSEVQKILLRVASEKVAVLATSEYEGIFKNGGVGTYYKNLAKKLFKQGWSVILILCDYETILNDPSNYPELQNIFLTSEIRRILDMRANHFSLLSPVWGNWYDYQSYCCFFFVQAILNQFPNSKVYVEFPEMSGLGYRTIQAKRAGCLMDNCQIGVTMHSGHEWVHEANEKYTNERSNLESLWKVYNFEQISFEEADLAFFPSYTLKSKVDTYGWHTDNAAHLPNYIPMV</sequence>
<dbReference type="InterPro" id="IPR013216">
    <property type="entry name" value="Methyltransf_11"/>
</dbReference>
<dbReference type="SUPFAM" id="SSF53335">
    <property type="entry name" value="S-adenosyl-L-methionine-dependent methyltransferases"/>
    <property type="match status" value="1"/>
</dbReference>
<keyword evidence="2" id="KW-0489">Methyltransferase</keyword>
<name>A0A552E464_MICAE</name>
<proteinExistence type="predicted"/>
<dbReference type="InterPro" id="IPR029063">
    <property type="entry name" value="SAM-dependent_MTases_sf"/>
</dbReference>
<gene>
    <name evidence="2" type="ORF">EWV81_03120</name>
</gene>
<dbReference type="GO" id="GO:0008757">
    <property type="term" value="F:S-adenosylmethionine-dependent methyltransferase activity"/>
    <property type="evidence" value="ECO:0007669"/>
    <property type="project" value="InterPro"/>
</dbReference>
<dbReference type="Gene3D" id="3.40.50.150">
    <property type="entry name" value="Vaccinia Virus protein VP39"/>
    <property type="match status" value="1"/>
</dbReference>
<evidence type="ECO:0000313" key="2">
    <source>
        <dbReference type="EMBL" id="TRU29279.1"/>
    </source>
</evidence>
<dbReference type="Proteomes" id="UP000319313">
    <property type="component" value="Unassembled WGS sequence"/>
</dbReference>
<feature type="domain" description="Methyltransferase type 11" evidence="1">
    <location>
        <begin position="57"/>
        <end position="104"/>
    </location>
</feature>
<dbReference type="GO" id="GO:0032259">
    <property type="term" value="P:methylation"/>
    <property type="evidence" value="ECO:0007669"/>
    <property type="project" value="UniProtKB-KW"/>
</dbReference>
<dbReference type="Pfam" id="PF08241">
    <property type="entry name" value="Methyltransf_11"/>
    <property type="match status" value="1"/>
</dbReference>
<keyword evidence="2" id="KW-0808">Transferase</keyword>
<comment type="caution">
    <text evidence="2">The sequence shown here is derived from an EMBL/GenBank/DDBJ whole genome shotgun (WGS) entry which is preliminary data.</text>
</comment>